<dbReference type="EMBL" id="KN826581">
    <property type="protein sequence ID" value="KIK78466.1"/>
    <property type="molecule type" value="Genomic_DNA"/>
</dbReference>
<keyword evidence="2" id="KW-1185">Reference proteome</keyword>
<dbReference type="AlphaFoldDB" id="A0A0D0D4F3"/>
<dbReference type="HOGENOM" id="CLU_2360338_0_0_1"/>
<gene>
    <name evidence="1" type="ORF">PAXRUDRAFT_834542</name>
</gene>
<reference evidence="1 2" key="1">
    <citation type="submission" date="2014-04" db="EMBL/GenBank/DDBJ databases">
        <authorList>
            <consortium name="DOE Joint Genome Institute"/>
            <person name="Kuo A."/>
            <person name="Kohler A."/>
            <person name="Jargeat P."/>
            <person name="Nagy L.G."/>
            <person name="Floudas D."/>
            <person name="Copeland A."/>
            <person name="Barry K.W."/>
            <person name="Cichocki N."/>
            <person name="Veneault-Fourrey C."/>
            <person name="LaButti K."/>
            <person name="Lindquist E.A."/>
            <person name="Lipzen A."/>
            <person name="Lundell T."/>
            <person name="Morin E."/>
            <person name="Murat C."/>
            <person name="Sun H."/>
            <person name="Tunlid A."/>
            <person name="Henrissat B."/>
            <person name="Grigoriev I.V."/>
            <person name="Hibbett D.S."/>
            <person name="Martin F."/>
            <person name="Nordberg H.P."/>
            <person name="Cantor M.N."/>
            <person name="Hua S.X."/>
        </authorList>
    </citation>
    <scope>NUCLEOTIDE SEQUENCE [LARGE SCALE GENOMIC DNA]</scope>
    <source>
        <strain evidence="1 2">Ve08.2h10</strain>
    </source>
</reference>
<dbReference type="Proteomes" id="UP000054538">
    <property type="component" value="Unassembled WGS sequence"/>
</dbReference>
<accession>A0A0D0D4F3</accession>
<organism evidence="1 2">
    <name type="scientific">Paxillus rubicundulus Ve08.2h10</name>
    <dbReference type="NCBI Taxonomy" id="930991"/>
    <lineage>
        <taxon>Eukaryota</taxon>
        <taxon>Fungi</taxon>
        <taxon>Dikarya</taxon>
        <taxon>Basidiomycota</taxon>
        <taxon>Agaricomycotina</taxon>
        <taxon>Agaricomycetes</taxon>
        <taxon>Agaricomycetidae</taxon>
        <taxon>Boletales</taxon>
        <taxon>Paxilineae</taxon>
        <taxon>Paxillaceae</taxon>
        <taxon>Paxillus</taxon>
    </lineage>
</organism>
<sequence length="96" mass="10392">MGDFATVMLLDDLSDVAPGVGLGGANVLCNEEYAKSVPQVHTATYSKRATLRYRGVIPQIEMEVCGAALIVKPHREIHAFPTTAMVLKVYNLQVCS</sequence>
<proteinExistence type="predicted"/>
<dbReference type="InParanoid" id="A0A0D0D4F3"/>
<name>A0A0D0D4F3_9AGAM</name>
<reference evidence="2" key="2">
    <citation type="submission" date="2015-01" db="EMBL/GenBank/DDBJ databases">
        <title>Evolutionary Origins and Diversification of the Mycorrhizal Mutualists.</title>
        <authorList>
            <consortium name="DOE Joint Genome Institute"/>
            <consortium name="Mycorrhizal Genomics Consortium"/>
            <person name="Kohler A."/>
            <person name="Kuo A."/>
            <person name="Nagy L.G."/>
            <person name="Floudas D."/>
            <person name="Copeland A."/>
            <person name="Barry K.W."/>
            <person name="Cichocki N."/>
            <person name="Veneault-Fourrey C."/>
            <person name="LaButti K."/>
            <person name="Lindquist E.A."/>
            <person name="Lipzen A."/>
            <person name="Lundell T."/>
            <person name="Morin E."/>
            <person name="Murat C."/>
            <person name="Riley R."/>
            <person name="Ohm R."/>
            <person name="Sun H."/>
            <person name="Tunlid A."/>
            <person name="Henrissat B."/>
            <person name="Grigoriev I.V."/>
            <person name="Hibbett D.S."/>
            <person name="Martin F."/>
        </authorList>
    </citation>
    <scope>NUCLEOTIDE SEQUENCE [LARGE SCALE GENOMIC DNA]</scope>
    <source>
        <strain evidence="2">Ve08.2h10</strain>
    </source>
</reference>
<evidence type="ECO:0000313" key="1">
    <source>
        <dbReference type="EMBL" id="KIK78466.1"/>
    </source>
</evidence>
<evidence type="ECO:0000313" key="2">
    <source>
        <dbReference type="Proteomes" id="UP000054538"/>
    </source>
</evidence>
<protein>
    <submittedName>
        <fullName evidence="1">Uncharacterized protein</fullName>
    </submittedName>
</protein>